<dbReference type="PANTHER" id="PTHR37017">
    <property type="entry name" value="AB HYDROLASE-1 DOMAIN-CONTAINING PROTEIN-RELATED"/>
    <property type="match status" value="1"/>
</dbReference>
<dbReference type="SUPFAM" id="SSF53474">
    <property type="entry name" value="alpha/beta-Hydrolases"/>
    <property type="match status" value="1"/>
</dbReference>
<dbReference type="InterPro" id="IPR000073">
    <property type="entry name" value="AB_hydrolase_1"/>
</dbReference>
<sequence length="274" mass="29326">MRFARLVANLAAFIGLTIAKPEVVIVPGAWQIEPSWALFRGFLEEAGYNVSQVTLPSVGISLTGLDTDVSATQAVIDPLLQEGKEVVILSHSMGGLVAANSIEDRDIASRSADGYEGGVIQLIYLAAFITPAGYSLFNLMGNGYFDWMLVEGGKVSGNTSEIVEVGFNDLDEATASEYASYMTWTSEKAFTDAADYAPWTNSNITEAYIHTLLDNALPYPIQTEMAALLPDGSAVYSINSSHVPFISHPDELLTAVEAAVEVGVEAAAKFTVRT</sequence>
<protein>
    <recommendedName>
        <fullName evidence="2">AB hydrolase-1 domain-containing protein</fullName>
    </recommendedName>
</protein>
<evidence type="ECO:0000259" key="2">
    <source>
        <dbReference type="Pfam" id="PF12697"/>
    </source>
</evidence>
<dbReference type="Proteomes" id="UP001583177">
    <property type="component" value="Unassembled WGS sequence"/>
</dbReference>
<feature type="signal peptide" evidence="1">
    <location>
        <begin position="1"/>
        <end position="19"/>
    </location>
</feature>
<dbReference type="PANTHER" id="PTHR37017:SF13">
    <property type="entry name" value="AB HYDROLASE-1 DOMAIN-CONTAINING PROTEIN"/>
    <property type="match status" value="1"/>
</dbReference>
<feature type="chain" id="PRO_5045319889" description="AB hydrolase-1 domain-containing protein" evidence="1">
    <location>
        <begin position="20"/>
        <end position="274"/>
    </location>
</feature>
<feature type="domain" description="AB hydrolase-1" evidence="2">
    <location>
        <begin position="23"/>
        <end position="253"/>
    </location>
</feature>
<dbReference type="Pfam" id="PF12697">
    <property type="entry name" value="Abhydrolase_6"/>
    <property type="match status" value="1"/>
</dbReference>
<dbReference type="InterPro" id="IPR029058">
    <property type="entry name" value="AB_hydrolase_fold"/>
</dbReference>
<dbReference type="Gene3D" id="3.40.50.1820">
    <property type="entry name" value="alpha/beta hydrolase"/>
    <property type="match status" value="1"/>
</dbReference>
<organism evidence="3 4">
    <name type="scientific">Diaporthe australafricana</name>
    <dbReference type="NCBI Taxonomy" id="127596"/>
    <lineage>
        <taxon>Eukaryota</taxon>
        <taxon>Fungi</taxon>
        <taxon>Dikarya</taxon>
        <taxon>Ascomycota</taxon>
        <taxon>Pezizomycotina</taxon>
        <taxon>Sordariomycetes</taxon>
        <taxon>Sordariomycetidae</taxon>
        <taxon>Diaporthales</taxon>
        <taxon>Diaporthaceae</taxon>
        <taxon>Diaporthe</taxon>
    </lineage>
</organism>
<reference evidence="3 4" key="1">
    <citation type="journal article" date="2024" name="IMA Fungus">
        <title>IMA Genome - F19 : A genome assembly and annotation guide to empower mycologists, including annotated draft genome sequences of Ceratocystis pirilliformis, Diaporthe australafricana, Fusarium ophioides, Paecilomyces lecythidis, and Sporothrix stenoceras.</title>
        <authorList>
            <person name="Aylward J."/>
            <person name="Wilson A.M."/>
            <person name="Visagie C.M."/>
            <person name="Spraker J."/>
            <person name="Barnes I."/>
            <person name="Buitendag C."/>
            <person name="Ceriani C."/>
            <person name="Del Mar Angel L."/>
            <person name="du Plessis D."/>
            <person name="Fuchs T."/>
            <person name="Gasser K."/>
            <person name="Kramer D."/>
            <person name="Li W."/>
            <person name="Munsamy K."/>
            <person name="Piso A."/>
            <person name="Price J.L."/>
            <person name="Sonnekus B."/>
            <person name="Thomas C."/>
            <person name="van der Nest A."/>
            <person name="van Dijk A."/>
            <person name="van Heerden A."/>
            <person name="van Vuuren N."/>
            <person name="Yilmaz N."/>
            <person name="Duong T.A."/>
            <person name="van der Merwe N.A."/>
            <person name="Wingfield M.J."/>
            <person name="Wingfield B.D."/>
        </authorList>
    </citation>
    <scope>NUCLEOTIDE SEQUENCE [LARGE SCALE GENOMIC DNA]</scope>
    <source>
        <strain evidence="3 4">CMW 18300</strain>
    </source>
</reference>
<gene>
    <name evidence="3" type="ORF">Daus18300_011101</name>
</gene>
<keyword evidence="4" id="KW-1185">Reference proteome</keyword>
<comment type="caution">
    <text evidence="3">The sequence shown here is derived from an EMBL/GenBank/DDBJ whole genome shotgun (WGS) entry which is preliminary data.</text>
</comment>
<evidence type="ECO:0000313" key="4">
    <source>
        <dbReference type="Proteomes" id="UP001583177"/>
    </source>
</evidence>
<dbReference type="InterPro" id="IPR052897">
    <property type="entry name" value="Sec-Metab_Biosynth_Hydrolase"/>
</dbReference>
<accession>A0ABR3W853</accession>
<evidence type="ECO:0000256" key="1">
    <source>
        <dbReference type="SAM" id="SignalP"/>
    </source>
</evidence>
<name>A0ABR3W853_9PEZI</name>
<dbReference type="EMBL" id="JAWRVE010000130">
    <property type="protein sequence ID" value="KAL1855383.1"/>
    <property type="molecule type" value="Genomic_DNA"/>
</dbReference>
<keyword evidence="1" id="KW-0732">Signal</keyword>
<evidence type="ECO:0000313" key="3">
    <source>
        <dbReference type="EMBL" id="KAL1855383.1"/>
    </source>
</evidence>
<proteinExistence type="predicted"/>